<accession>A0A427A2T9</accession>
<feature type="region of interest" description="Disordered" evidence="1">
    <location>
        <begin position="170"/>
        <end position="215"/>
    </location>
</feature>
<dbReference type="Proteomes" id="UP000287651">
    <property type="component" value="Unassembled WGS sequence"/>
</dbReference>
<name>A0A427A2T9_ENSVE</name>
<sequence>FCIKHPYLPVASAIAPPLVAARFALPRRTHHLPFPYPPFACPSPSHPSPALPLPTHRLRHCSPFVAARFALPRRWVPALPLPTHRLRHCSPARRCEIRHSPSHPSLSRLPFPITSVRAKGNGCPLCRRQQQGTPLTMLCRPKTQSKGAVRCCRSGTRGSSQSLAQAEVRSVTGNGGDPPAHAEVRSTMGKGGPHGDGRCEWGGSESRSNPGREDFDAALCGDGSSVDCDLGLLVKSVGGNARGRR</sequence>
<evidence type="ECO:0000313" key="3">
    <source>
        <dbReference type="Proteomes" id="UP000287651"/>
    </source>
</evidence>
<proteinExistence type="predicted"/>
<feature type="non-terminal residue" evidence="2">
    <location>
        <position position="1"/>
    </location>
</feature>
<protein>
    <submittedName>
        <fullName evidence="2">Uncharacterized protein</fullName>
    </submittedName>
</protein>
<evidence type="ECO:0000313" key="2">
    <source>
        <dbReference type="EMBL" id="RRT70569.1"/>
    </source>
</evidence>
<dbReference type="EMBL" id="AMZH03003968">
    <property type="protein sequence ID" value="RRT70569.1"/>
    <property type="molecule type" value="Genomic_DNA"/>
</dbReference>
<dbReference type="AlphaFoldDB" id="A0A427A2T9"/>
<comment type="caution">
    <text evidence="2">The sequence shown here is derived from an EMBL/GenBank/DDBJ whole genome shotgun (WGS) entry which is preliminary data.</text>
</comment>
<reference evidence="2 3" key="1">
    <citation type="journal article" date="2014" name="Agronomy (Basel)">
        <title>A Draft Genome Sequence for Ensete ventricosum, the Drought-Tolerant Tree Against Hunger.</title>
        <authorList>
            <person name="Harrison J."/>
            <person name="Moore K.A."/>
            <person name="Paszkiewicz K."/>
            <person name="Jones T."/>
            <person name="Grant M."/>
            <person name="Ambacheew D."/>
            <person name="Muzemil S."/>
            <person name="Studholme D.J."/>
        </authorList>
    </citation>
    <scope>NUCLEOTIDE SEQUENCE [LARGE SCALE GENOMIC DNA]</scope>
</reference>
<organism evidence="2 3">
    <name type="scientific">Ensete ventricosum</name>
    <name type="common">Abyssinian banana</name>
    <name type="synonym">Musa ensete</name>
    <dbReference type="NCBI Taxonomy" id="4639"/>
    <lineage>
        <taxon>Eukaryota</taxon>
        <taxon>Viridiplantae</taxon>
        <taxon>Streptophyta</taxon>
        <taxon>Embryophyta</taxon>
        <taxon>Tracheophyta</taxon>
        <taxon>Spermatophyta</taxon>
        <taxon>Magnoliopsida</taxon>
        <taxon>Liliopsida</taxon>
        <taxon>Zingiberales</taxon>
        <taxon>Musaceae</taxon>
        <taxon>Ensete</taxon>
    </lineage>
</organism>
<evidence type="ECO:0000256" key="1">
    <source>
        <dbReference type="SAM" id="MobiDB-lite"/>
    </source>
</evidence>
<gene>
    <name evidence="2" type="ORF">B296_00017740</name>
</gene>